<accession>A0AA40B4L6</accession>
<dbReference type="AlphaFoldDB" id="A0AA40B4L6"/>
<feature type="compositionally biased region" description="Basic and acidic residues" evidence="1">
    <location>
        <begin position="1"/>
        <end position="26"/>
    </location>
</feature>
<proteinExistence type="predicted"/>
<reference evidence="3" key="1">
    <citation type="submission" date="2023-06" db="EMBL/GenBank/DDBJ databases">
        <title>Genome-scale phylogeny and comparative genomics of the fungal order Sordariales.</title>
        <authorList>
            <consortium name="Lawrence Berkeley National Laboratory"/>
            <person name="Hensen N."/>
            <person name="Bonometti L."/>
            <person name="Westerberg I."/>
            <person name="Brannstrom I.O."/>
            <person name="Guillou S."/>
            <person name="Cros-Aarteil S."/>
            <person name="Calhoun S."/>
            <person name="Haridas S."/>
            <person name="Kuo A."/>
            <person name="Mondo S."/>
            <person name="Pangilinan J."/>
            <person name="Riley R."/>
            <person name="LaButti K."/>
            <person name="Andreopoulos B."/>
            <person name="Lipzen A."/>
            <person name="Chen C."/>
            <person name="Yanf M."/>
            <person name="Daum C."/>
            <person name="Ng V."/>
            <person name="Clum A."/>
            <person name="Steindorff A."/>
            <person name="Ohm R."/>
            <person name="Martin F."/>
            <person name="Silar P."/>
            <person name="Natvig D."/>
            <person name="Lalanne C."/>
            <person name="Gautier V."/>
            <person name="Ament-velasquez S.L."/>
            <person name="Kruys A."/>
            <person name="Hutchinson M.I."/>
            <person name="Powell A.J."/>
            <person name="Barry K."/>
            <person name="Miller A.N."/>
            <person name="Grigoriev I.V."/>
            <person name="Debuchy R."/>
            <person name="Gladieux P."/>
            <person name="Thoren M.H."/>
            <person name="Johannesson H."/>
        </authorList>
    </citation>
    <scope>NUCLEOTIDE SEQUENCE</scope>
    <source>
        <strain evidence="3">SMH2392-1A</strain>
    </source>
</reference>
<keyword evidence="2" id="KW-1133">Transmembrane helix</keyword>
<evidence type="ECO:0000313" key="4">
    <source>
        <dbReference type="Proteomes" id="UP001172101"/>
    </source>
</evidence>
<keyword evidence="4" id="KW-1185">Reference proteome</keyword>
<evidence type="ECO:0000256" key="2">
    <source>
        <dbReference type="SAM" id="Phobius"/>
    </source>
</evidence>
<evidence type="ECO:0000313" key="3">
    <source>
        <dbReference type="EMBL" id="KAK0727442.1"/>
    </source>
</evidence>
<sequence length="336" mass="37332">MAMQRAEMDARKAQSIDDQVPEHPTEQENCPQIPNDADSGNNLIQDQEEPRQLCDSSQARPDQHGVIRRHRWTRGIGTAAQTAALVAFVLSCVSLWSTITSASDARLSVLLAQWTSLKDFLEYCESHDIQAPACTSAQNATLAPPPGLNPGPNPGLNWRRSIWESRNTARGEIKPEDKSMNLVFGAAYPVVCLLALLRRVNWRNAVRRLRAGLQRLAFSAHGEHYYEKRYIAQTSTALPSLVAISSGADCYWQTTGVSTSIRLRKPGGRRRRGGGRSERTVRHRAGRGGAEHHRADDGLYDTSSDELFVRQSEGKRSRAWVLRRRVAARQGGSDSL</sequence>
<feature type="compositionally biased region" description="Basic residues" evidence="1">
    <location>
        <begin position="265"/>
        <end position="274"/>
    </location>
</feature>
<organism evidence="3 4">
    <name type="scientific">Lasiosphaeria miniovina</name>
    <dbReference type="NCBI Taxonomy" id="1954250"/>
    <lineage>
        <taxon>Eukaryota</taxon>
        <taxon>Fungi</taxon>
        <taxon>Dikarya</taxon>
        <taxon>Ascomycota</taxon>
        <taxon>Pezizomycotina</taxon>
        <taxon>Sordariomycetes</taxon>
        <taxon>Sordariomycetidae</taxon>
        <taxon>Sordariales</taxon>
        <taxon>Lasiosphaeriaceae</taxon>
        <taxon>Lasiosphaeria</taxon>
    </lineage>
</organism>
<dbReference type="EMBL" id="JAUIRO010000002">
    <property type="protein sequence ID" value="KAK0727442.1"/>
    <property type="molecule type" value="Genomic_DNA"/>
</dbReference>
<feature type="region of interest" description="Disordered" evidence="1">
    <location>
        <begin position="265"/>
        <end position="296"/>
    </location>
</feature>
<name>A0AA40B4L6_9PEZI</name>
<feature type="transmembrane region" description="Helical" evidence="2">
    <location>
        <begin position="182"/>
        <end position="200"/>
    </location>
</feature>
<feature type="compositionally biased region" description="Polar residues" evidence="1">
    <location>
        <begin position="27"/>
        <end position="45"/>
    </location>
</feature>
<dbReference type="Proteomes" id="UP001172101">
    <property type="component" value="Unassembled WGS sequence"/>
</dbReference>
<feature type="region of interest" description="Disordered" evidence="1">
    <location>
        <begin position="1"/>
        <end position="66"/>
    </location>
</feature>
<dbReference type="GeneID" id="85316647"/>
<keyword evidence="2" id="KW-0812">Transmembrane</keyword>
<gene>
    <name evidence="3" type="ORF">B0T26DRAFT_136818</name>
</gene>
<protein>
    <submittedName>
        <fullName evidence="3">Uncharacterized protein</fullName>
    </submittedName>
</protein>
<keyword evidence="2" id="KW-0472">Membrane</keyword>
<comment type="caution">
    <text evidence="3">The sequence shown here is derived from an EMBL/GenBank/DDBJ whole genome shotgun (WGS) entry which is preliminary data.</text>
</comment>
<evidence type="ECO:0000256" key="1">
    <source>
        <dbReference type="SAM" id="MobiDB-lite"/>
    </source>
</evidence>
<dbReference type="RefSeq" id="XP_060300297.1">
    <property type="nucleotide sequence ID" value="XM_060433376.1"/>
</dbReference>
<feature type="transmembrane region" description="Helical" evidence="2">
    <location>
        <begin position="78"/>
        <end position="99"/>
    </location>
</feature>